<keyword evidence="2" id="KW-1185">Reference proteome</keyword>
<dbReference type="AlphaFoldDB" id="A0A8X6X616"/>
<organism evidence="1 2">
    <name type="scientific">Trichonephila inaurata madagascariensis</name>
    <dbReference type="NCBI Taxonomy" id="2747483"/>
    <lineage>
        <taxon>Eukaryota</taxon>
        <taxon>Metazoa</taxon>
        <taxon>Ecdysozoa</taxon>
        <taxon>Arthropoda</taxon>
        <taxon>Chelicerata</taxon>
        <taxon>Arachnida</taxon>
        <taxon>Araneae</taxon>
        <taxon>Araneomorphae</taxon>
        <taxon>Entelegynae</taxon>
        <taxon>Araneoidea</taxon>
        <taxon>Nephilidae</taxon>
        <taxon>Trichonephila</taxon>
        <taxon>Trichonephila inaurata</taxon>
    </lineage>
</organism>
<accession>A0A8X6X616</accession>
<evidence type="ECO:0000313" key="1">
    <source>
        <dbReference type="EMBL" id="GFY47563.1"/>
    </source>
</evidence>
<dbReference type="OrthoDB" id="10470211at2759"/>
<sequence length="111" mass="13045">MRRFKKDREKKGSFPPRLGSGCQDMIFPFYELPSCLPPYREVNMDTRNLSLALQCNLRSRALTPLLSVDTSKRQTTMHREDKGADWRSHVTLPSTTYTRQKLPKLYMEIHK</sequence>
<gene>
    <name evidence="1" type="ORF">TNIN_247111</name>
</gene>
<comment type="caution">
    <text evidence="1">The sequence shown here is derived from an EMBL/GenBank/DDBJ whole genome shotgun (WGS) entry which is preliminary data.</text>
</comment>
<protein>
    <submittedName>
        <fullName evidence="1">Uncharacterized protein</fullName>
    </submittedName>
</protein>
<dbReference type="EMBL" id="BMAV01006000">
    <property type="protein sequence ID" value="GFY47563.1"/>
    <property type="molecule type" value="Genomic_DNA"/>
</dbReference>
<dbReference type="Proteomes" id="UP000886998">
    <property type="component" value="Unassembled WGS sequence"/>
</dbReference>
<proteinExistence type="predicted"/>
<evidence type="ECO:0000313" key="2">
    <source>
        <dbReference type="Proteomes" id="UP000886998"/>
    </source>
</evidence>
<name>A0A8X6X616_9ARAC</name>
<reference evidence="1" key="1">
    <citation type="submission" date="2020-08" db="EMBL/GenBank/DDBJ databases">
        <title>Multicomponent nature underlies the extraordinary mechanical properties of spider dragline silk.</title>
        <authorList>
            <person name="Kono N."/>
            <person name="Nakamura H."/>
            <person name="Mori M."/>
            <person name="Yoshida Y."/>
            <person name="Ohtoshi R."/>
            <person name="Malay A.D."/>
            <person name="Moran D.A.P."/>
            <person name="Tomita M."/>
            <person name="Numata K."/>
            <person name="Arakawa K."/>
        </authorList>
    </citation>
    <scope>NUCLEOTIDE SEQUENCE</scope>
</reference>